<dbReference type="RefSeq" id="XP_004993038.1">
    <property type="nucleotide sequence ID" value="XM_004992981.1"/>
</dbReference>
<dbReference type="AlphaFoldDB" id="F2UC30"/>
<organism evidence="4">
    <name type="scientific">Salpingoeca rosetta (strain ATCC 50818 / BSB-021)</name>
    <dbReference type="NCBI Taxonomy" id="946362"/>
    <lineage>
        <taxon>Eukaryota</taxon>
        <taxon>Choanoflagellata</taxon>
        <taxon>Craspedida</taxon>
        <taxon>Salpingoecidae</taxon>
        <taxon>Salpingoeca</taxon>
    </lineage>
</organism>
<dbReference type="InterPro" id="IPR027417">
    <property type="entry name" value="P-loop_NTPase"/>
</dbReference>
<protein>
    <recommendedName>
        <fullName evidence="5">Sulfotransferase domain-containing protein</fullName>
    </recommendedName>
</protein>
<accession>F2UC30</accession>
<keyword evidence="4" id="KW-1185">Reference proteome</keyword>
<dbReference type="InParanoid" id="F2UC30"/>
<evidence type="ECO:0000256" key="2">
    <source>
        <dbReference type="SAM" id="SignalP"/>
    </source>
</evidence>
<gene>
    <name evidence="3" type="ORF">PTSG_06146</name>
</gene>
<name>F2UC30_SALR5</name>
<dbReference type="KEGG" id="sre:PTSG_06146"/>
<keyword evidence="2" id="KW-0732">Signal</keyword>
<evidence type="ECO:0000313" key="4">
    <source>
        <dbReference type="Proteomes" id="UP000007799"/>
    </source>
</evidence>
<feature type="compositionally biased region" description="Gly residues" evidence="1">
    <location>
        <begin position="352"/>
        <end position="363"/>
    </location>
</feature>
<feature type="chain" id="PRO_5003288563" description="Sulfotransferase domain-containing protein" evidence="2">
    <location>
        <begin position="34"/>
        <end position="504"/>
    </location>
</feature>
<feature type="compositionally biased region" description="Acidic residues" evidence="1">
    <location>
        <begin position="59"/>
        <end position="78"/>
    </location>
</feature>
<dbReference type="Proteomes" id="UP000007799">
    <property type="component" value="Unassembled WGS sequence"/>
</dbReference>
<evidence type="ECO:0000313" key="3">
    <source>
        <dbReference type="EMBL" id="EGD74137.1"/>
    </source>
</evidence>
<feature type="signal peptide" evidence="2">
    <location>
        <begin position="1"/>
        <end position="33"/>
    </location>
</feature>
<dbReference type="EMBL" id="GL832968">
    <property type="protein sequence ID" value="EGD74137.1"/>
    <property type="molecule type" value="Genomic_DNA"/>
</dbReference>
<dbReference type="eggNOG" id="ENOG502S9SH">
    <property type="taxonomic scope" value="Eukaryota"/>
</dbReference>
<feature type="region of interest" description="Disordered" evidence="1">
    <location>
        <begin position="345"/>
        <end position="407"/>
    </location>
</feature>
<proteinExistence type="predicted"/>
<dbReference type="Gene3D" id="3.40.50.300">
    <property type="entry name" value="P-loop containing nucleotide triphosphate hydrolases"/>
    <property type="match status" value="1"/>
</dbReference>
<evidence type="ECO:0000256" key="1">
    <source>
        <dbReference type="SAM" id="MobiDB-lite"/>
    </source>
</evidence>
<dbReference type="SUPFAM" id="SSF52540">
    <property type="entry name" value="P-loop containing nucleoside triphosphate hydrolases"/>
    <property type="match status" value="1"/>
</dbReference>
<dbReference type="GeneID" id="16073612"/>
<evidence type="ECO:0008006" key="5">
    <source>
        <dbReference type="Google" id="ProtNLM"/>
    </source>
</evidence>
<sequence length="504" mass="55996">MLPPAPAPARRRSRGRVGLGGVMFFLLVLVALAALSPAVTHARMTDDDDAINTTTDPSADGDDDDAADDDAAADDDDSTSTQPFHRHAFVVGQHHSGTTLLDLLLAMNPNVTRLTDTGQAEDEGQHLQSVYTTARKIGGARRWFYHEDAHKTERDVRSPKRTKRKLVKAWSPYWDMSKPVLLEKSPRHTTMTRYMQRIFGLRTVFFVTIRHPLGAMYHFYHRFNAAKQRQYYNDCAELDIKGFLTVYDWLVQDLPYLENVGIVSLETLLDRRNTEAVLHVAEHMLGLAPNISINAKDVPLDNAAYLEEANKGDIEPLPAPHIVAPTAAGDLMKAGAFDYKSRAQRSPLAARNGGGGGDSGADGDGARWDDVPSLGASRNHTEVSSSPPPPSPSSLSSSSTTRAQQRRRQLLHYHGSRAAVEVHTGPGAQFSWVETFKQLQPNFTQRCAHVIDKYEARVNAYGYSLRKLTQHFLPSALYPYLLLPEAYPHTRINNISEQVRQQQG</sequence>
<dbReference type="Pfam" id="PF13469">
    <property type="entry name" value="Sulfotransfer_3"/>
    <property type="match status" value="1"/>
</dbReference>
<reference evidence="3" key="1">
    <citation type="submission" date="2009-08" db="EMBL/GenBank/DDBJ databases">
        <title>Annotation of Salpingoeca rosetta.</title>
        <authorList>
            <consortium name="The Broad Institute Genome Sequencing Platform"/>
            <person name="Russ C."/>
            <person name="Cuomo C."/>
            <person name="Burger G."/>
            <person name="Gray M.W."/>
            <person name="Holland P.W.H."/>
            <person name="King N."/>
            <person name="Lang F.B.F."/>
            <person name="Roger A.J."/>
            <person name="Ruiz-Trillo I."/>
            <person name="Young S.K."/>
            <person name="Zeng Q."/>
            <person name="Gargeya S."/>
            <person name="Alvarado L."/>
            <person name="Berlin A."/>
            <person name="Chapman S.B."/>
            <person name="Chen Z."/>
            <person name="Freedman E."/>
            <person name="Gellesch M."/>
            <person name="Goldberg J."/>
            <person name="Griggs A."/>
            <person name="Gujja S."/>
            <person name="Heilman E."/>
            <person name="Heiman D."/>
            <person name="Howarth C."/>
            <person name="Mehta T."/>
            <person name="Neiman D."/>
            <person name="Pearson M."/>
            <person name="Roberts A."/>
            <person name="Saif S."/>
            <person name="Shea T."/>
            <person name="Shenoy N."/>
            <person name="Sisk P."/>
            <person name="Stolte C."/>
            <person name="Sykes S."/>
            <person name="White J."/>
            <person name="Yandava C."/>
            <person name="Haas B."/>
            <person name="Nusbaum C."/>
            <person name="Birren B."/>
        </authorList>
    </citation>
    <scope>NUCLEOTIDE SEQUENCE [LARGE SCALE GENOMIC DNA]</scope>
    <source>
        <strain evidence="3">ATCC 50818</strain>
    </source>
</reference>
<feature type="region of interest" description="Disordered" evidence="1">
    <location>
        <begin position="48"/>
        <end position="81"/>
    </location>
</feature>